<reference evidence="1" key="1">
    <citation type="submission" date="2020-10" db="EMBL/GenBank/DDBJ databases">
        <authorList>
            <person name="Han B."/>
            <person name="Lu T."/>
            <person name="Zhao Q."/>
            <person name="Huang X."/>
            <person name="Zhao Y."/>
        </authorList>
    </citation>
    <scope>NUCLEOTIDE SEQUENCE</scope>
</reference>
<accession>A0A811SNT3</accession>
<dbReference type="Proteomes" id="UP000604825">
    <property type="component" value="Unassembled WGS sequence"/>
</dbReference>
<evidence type="ECO:0000313" key="2">
    <source>
        <dbReference type="Proteomes" id="UP000604825"/>
    </source>
</evidence>
<name>A0A811SNT3_9POAL</name>
<sequence>EAIREKGLEMIGDCIKHPELRGCWVEIAKELGKNEIHVKDTWRLIKPKNLKRGHWSQDEYQNLFDLVNLDLRVKAHQNFDPGHRR</sequence>
<comment type="caution">
    <text evidence="1">The sequence shown here is derived from an EMBL/GenBank/DDBJ whole genome shotgun (WGS) entry which is preliminary data.</text>
</comment>
<keyword evidence="2" id="KW-1185">Reference proteome</keyword>
<dbReference type="PANTHER" id="PTHR47430:SF4">
    <property type="entry name" value="GB|AAC33480.1"/>
    <property type="match status" value="1"/>
</dbReference>
<dbReference type="EMBL" id="CAJGYO010000431">
    <property type="protein sequence ID" value="CAD6342232.1"/>
    <property type="molecule type" value="Genomic_DNA"/>
</dbReference>
<dbReference type="PANTHER" id="PTHR47430">
    <property type="entry name" value="GB|AAC33480.1"/>
    <property type="match status" value="1"/>
</dbReference>
<protein>
    <recommendedName>
        <fullName evidence="3">Myb-like domain-containing protein</fullName>
    </recommendedName>
</protein>
<dbReference type="AlphaFoldDB" id="A0A811SNT3"/>
<dbReference type="OrthoDB" id="39591at2759"/>
<feature type="non-terminal residue" evidence="1">
    <location>
        <position position="85"/>
    </location>
</feature>
<proteinExistence type="predicted"/>
<evidence type="ECO:0008006" key="3">
    <source>
        <dbReference type="Google" id="ProtNLM"/>
    </source>
</evidence>
<gene>
    <name evidence="1" type="ORF">NCGR_LOCUS66330</name>
</gene>
<feature type="non-terminal residue" evidence="1">
    <location>
        <position position="1"/>
    </location>
</feature>
<organism evidence="1 2">
    <name type="scientific">Miscanthus lutarioriparius</name>
    <dbReference type="NCBI Taxonomy" id="422564"/>
    <lineage>
        <taxon>Eukaryota</taxon>
        <taxon>Viridiplantae</taxon>
        <taxon>Streptophyta</taxon>
        <taxon>Embryophyta</taxon>
        <taxon>Tracheophyta</taxon>
        <taxon>Spermatophyta</taxon>
        <taxon>Magnoliopsida</taxon>
        <taxon>Liliopsida</taxon>
        <taxon>Poales</taxon>
        <taxon>Poaceae</taxon>
        <taxon>PACMAD clade</taxon>
        <taxon>Panicoideae</taxon>
        <taxon>Andropogonodae</taxon>
        <taxon>Andropogoneae</taxon>
        <taxon>Saccharinae</taxon>
        <taxon>Miscanthus</taxon>
    </lineage>
</organism>
<evidence type="ECO:0000313" key="1">
    <source>
        <dbReference type="EMBL" id="CAD6342232.1"/>
    </source>
</evidence>